<dbReference type="GO" id="GO:1904263">
    <property type="term" value="P:positive regulation of TORC1 signaling"/>
    <property type="evidence" value="ECO:0007669"/>
    <property type="project" value="TreeGrafter"/>
</dbReference>
<dbReference type="GO" id="GO:0005764">
    <property type="term" value="C:lysosome"/>
    <property type="evidence" value="ECO:0007669"/>
    <property type="project" value="TreeGrafter"/>
</dbReference>
<dbReference type="PANTHER" id="PTHR11259">
    <property type="entry name" value="RAS-RELATED GTP BINDING RAG/GTR YEAST"/>
    <property type="match status" value="1"/>
</dbReference>
<dbReference type="GO" id="GO:0005634">
    <property type="term" value="C:nucleus"/>
    <property type="evidence" value="ECO:0007669"/>
    <property type="project" value="TreeGrafter"/>
</dbReference>
<dbReference type="InterPro" id="IPR027417">
    <property type="entry name" value="P-loop_NTPase"/>
</dbReference>
<dbReference type="PROSITE" id="PS51417">
    <property type="entry name" value="ARF"/>
    <property type="match status" value="1"/>
</dbReference>
<dbReference type="InterPro" id="IPR006762">
    <property type="entry name" value="Gtr1_RagA"/>
</dbReference>
<protein>
    <recommendedName>
        <fullName evidence="4">GTP-binding protein</fullName>
    </recommendedName>
</protein>
<evidence type="ECO:0000256" key="2">
    <source>
        <dbReference type="ARBA" id="ARBA00023134"/>
    </source>
</evidence>
<sequence>MENEKNRTDPKKVVFLGLDNAGKTSIILSLHREVSIFTVIKPTRDTERRKFKFLGMDIFEWDLGGQERYRINYLEKAQSIFRRTDILIYVVDVQDYDRIEESYNFLNAIINKLTEMNIEPSIHIFFHKNDPDITESLQIKINDTFSNLKAKNKDFQEHPKTFTYKTTVFDLSSIINTMSEILLSLFPRSKLIERTIQEFVNSSGFEGLELIDDNSLIIESVYLNEKIKSKLNSLSPYFLKLNDAFDALEDSENGDKNQIIVERFSKYYIFKQFTLIDGTTPYYVLICSNEPFLNMIEIDTLINVLRDIISY</sequence>
<comment type="caution">
    <text evidence="3">The sequence shown here is derived from an EMBL/GenBank/DDBJ whole genome shotgun (WGS) entry which is preliminary data.</text>
</comment>
<dbReference type="GO" id="GO:0003924">
    <property type="term" value="F:GTPase activity"/>
    <property type="evidence" value="ECO:0007669"/>
    <property type="project" value="TreeGrafter"/>
</dbReference>
<gene>
    <name evidence="3" type="ORF">LCGC14_1180860</name>
</gene>
<dbReference type="GO" id="GO:0005525">
    <property type="term" value="F:GTP binding"/>
    <property type="evidence" value="ECO:0007669"/>
    <property type="project" value="UniProtKB-KW"/>
</dbReference>
<proteinExistence type="predicted"/>
<dbReference type="Pfam" id="PF04670">
    <property type="entry name" value="Gtr1_RagA"/>
    <property type="match status" value="1"/>
</dbReference>
<dbReference type="GO" id="GO:0009267">
    <property type="term" value="P:cellular response to starvation"/>
    <property type="evidence" value="ECO:0007669"/>
    <property type="project" value="TreeGrafter"/>
</dbReference>
<accession>A0A0F9LRZ4</accession>
<dbReference type="Gene3D" id="3.40.50.300">
    <property type="entry name" value="P-loop containing nucleotide triphosphate hydrolases"/>
    <property type="match status" value="1"/>
</dbReference>
<keyword evidence="2" id="KW-0342">GTP-binding</keyword>
<dbReference type="GO" id="GO:0010507">
    <property type="term" value="P:negative regulation of autophagy"/>
    <property type="evidence" value="ECO:0007669"/>
    <property type="project" value="TreeGrafter"/>
</dbReference>
<dbReference type="AlphaFoldDB" id="A0A0F9LRZ4"/>
<organism evidence="3">
    <name type="scientific">marine sediment metagenome</name>
    <dbReference type="NCBI Taxonomy" id="412755"/>
    <lineage>
        <taxon>unclassified sequences</taxon>
        <taxon>metagenomes</taxon>
        <taxon>ecological metagenomes</taxon>
    </lineage>
</organism>
<keyword evidence="1" id="KW-0547">Nucleotide-binding</keyword>
<dbReference type="EMBL" id="LAZR01005915">
    <property type="protein sequence ID" value="KKM96168.1"/>
    <property type="molecule type" value="Genomic_DNA"/>
</dbReference>
<evidence type="ECO:0000313" key="3">
    <source>
        <dbReference type="EMBL" id="KKM96168.1"/>
    </source>
</evidence>
<dbReference type="GO" id="GO:1990131">
    <property type="term" value="C:Gtr1-Gtr2 GTPase complex"/>
    <property type="evidence" value="ECO:0007669"/>
    <property type="project" value="TreeGrafter"/>
</dbReference>
<dbReference type="SMART" id="SM00177">
    <property type="entry name" value="ARF"/>
    <property type="match status" value="1"/>
</dbReference>
<name>A0A0F9LRZ4_9ZZZZ</name>
<evidence type="ECO:0008006" key="4">
    <source>
        <dbReference type="Google" id="ProtNLM"/>
    </source>
</evidence>
<reference evidence="3" key="1">
    <citation type="journal article" date="2015" name="Nature">
        <title>Complex archaea that bridge the gap between prokaryotes and eukaryotes.</title>
        <authorList>
            <person name="Spang A."/>
            <person name="Saw J.H."/>
            <person name="Jorgensen S.L."/>
            <person name="Zaremba-Niedzwiedzka K."/>
            <person name="Martijn J."/>
            <person name="Lind A.E."/>
            <person name="van Eijk R."/>
            <person name="Schleper C."/>
            <person name="Guy L."/>
            <person name="Ettema T.J."/>
        </authorList>
    </citation>
    <scope>NUCLEOTIDE SEQUENCE</scope>
</reference>
<evidence type="ECO:0000256" key="1">
    <source>
        <dbReference type="ARBA" id="ARBA00022741"/>
    </source>
</evidence>
<dbReference type="SUPFAM" id="SSF52540">
    <property type="entry name" value="P-loop containing nucleoside triphosphate hydrolases"/>
    <property type="match status" value="1"/>
</dbReference>